<dbReference type="Proteomes" id="UP000184074">
    <property type="component" value="Unassembled WGS sequence"/>
</dbReference>
<dbReference type="AlphaFoldDB" id="A0A1M5QX38"/>
<name>A0A1M5QX38_9RHOB</name>
<dbReference type="EMBL" id="FQXB01000003">
    <property type="protein sequence ID" value="SHH18123.1"/>
    <property type="molecule type" value="Genomic_DNA"/>
</dbReference>
<sequence>MKVSDLSRLSRRYYRHYAKPRRVGPRIFVLGASKTGTHTLAHMFDDKLRTGHEDDAERIIKAYLKANLSRDTSGLLRLLRTRDRIRNLKIDSSSVNVYVLKEILELFPDSKFILTVREPTIWLRSMLDHSMARPVSPTWQEFRTYRFGERAGHPVEEQALEQAGMYPVARYLDYWSYSVAMALDQTPQDRLLVVPTNDLGKRVAEIAAFCDLDSENTSPTSTHSYPNHFRSNLLQTLPAGYLEKLVEREVGDLARRIWPEWDPKQATEHALNS</sequence>
<dbReference type="Pfam" id="PF17784">
    <property type="entry name" value="Sulfotransfer_4"/>
    <property type="match status" value="1"/>
</dbReference>
<dbReference type="Gene3D" id="3.40.50.300">
    <property type="entry name" value="P-loop containing nucleotide triphosphate hydrolases"/>
    <property type="match status" value="1"/>
</dbReference>
<evidence type="ECO:0008006" key="3">
    <source>
        <dbReference type="Google" id="ProtNLM"/>
    </source>
</evidence>
<evidence type="ECO:0000313" key="1">
    <source>
        <dbReference type="EMBL" id="SHH18123.1"/>
    </source>
</evidence>
<dbReference type="InterPro" id="IPR027417">
    <property type="entry name" value="P-loop_NTPase"/>
</dbReference>
<dbReference type="InterPro" id="IPR040632">
    <property type="entry name" value="Sulfotransfer_4"/>
</dbReference>
<dbReference type="STRING" id="1508389.SAMN05444003_2346"/>
<keyword evidence="2" id="KW-1185">Reference proteome</keyword>
<reference evidence="1 2" key="1">
    <citation type="submission" date="2016-11" db="EMBL/GenBank/DDBJ databases">
        <authorList>
            <person name="Jaros S."/>
            <person name="Januszkiewicz K."/>
            <person name="Wedrychowicz H."/>
        </authorList>
    </citation>
    <scope>NUCLEOTIDE SEQUENCE [LARGE SCALE GENOMIC DNA]</scope>
    <source>
        <strain evidence="1 2">DSM 28715</strain>
    </source>
</reference>
<gene>
    <name evidence="1" type="ORF">SAMN05444003_2346</name>
</gene>
<dbReference type="RefSeq" id="WP_165611611.1">
    <property type="nucleotide sequence ID" value="NZ_FQXB01000003.1"/>
</dbReference>
<dbReference type="SUPFAM" id="SSF52540">
    <property type="entry name" value="P-loop containing nucleoside triphosphate hydrolases"/>
    <property type="match status" value="1"/>
</dbReference>
<protein>
    <recommendedName>
        <fullName evidence="3">Sulfotransferase family protein</fullName>
    </recommendedName>
</protein>
<accession>A0A1M5QX38</accession>
<evidence type="ECO:0000313" key="2">
    <source>
        <dbReference type="Proteomes" id="UP000184074"/>
    </source>
</evidence>
<organism evidence="1 2">
    <name type="scientific">Cognatiyoonia sediminum</name>
    <dbReference type="NCBI Taxonomy" id="1508389"/>
    <lineage>
        <taxon>Bacteria</taxon>
        <taxon>Pseudomonadati</taxon>
        <taxon>Pseudomonadota</taxon>
        <taxon>Alphaproteobacteria</taxon>
        <taxon>Rhodobacterales</taxon>
        <taxon>Paracoccaceae</taxon>
        <taxon>Cognatiyoonia</taxon>
    </lineage>
</organism>
<proteinExistence type="predicted"/>